<organism evidence="2 3">
    <name type="scientific">Anaerobranca gottschalkii DSM 13577</name>
    <dbReference type="NCBI Taxonomy" id="1120990"/>
    <lineage>
        <taxon>Bacteria</taxon>
        <taxon>Bacillati</taxon>
        <taxon>Bacillota</taxon>
        <taxon>Clostridia</taxon>
        <taxon>Eubacteriales</taxon>
        <taxon>Proteinivoracaceae</taxon>
        <taxon>Anaerobranca</taxon>
    </lineage>
</organism>
<feature type="transmembrane region" description="Helical" evidence="1">
    <location>
        <begin position="129"/>
        <end position="152"/>
    </location>
</feature>
<dbReference type="EMBL" id="FOIF01000059">
    <property type="protein sequence ID" value="SET14578.1"/>
    <property type="molecule type" value="Genomic_DNA"/>
</dbReference>
<proteinExistence type="predicted"/>
<gene>
    <name evidence="2" type="ORF">SAMN03080614_10595</name>
</gene>
<name>A0A1I0C718_9FIRM</name>
<dbReference type="AlphaFoldDB" id="A0A1I0C718"/>
<dbReference type="CDD" id="cd21808">
    <property type="entry name" value="ABC-2_lan_permease_MutG"/>
    <property type="match status" value="1"/>
</dbReference>
<keyword evidence="1" id="KW-0472">Membrane</keyword>
<feature type="transmembrane region" description="Helical" evidence="1">
    <location>
        <begin position="190"/>
        <end position="209"/>
    </location>
</feature>
<reference evidence="3" key="1">
    <citation type="submission" date="2016-10" db="EMBL/GenBank/DDBJ databases">
        <authorList>
            <person name="Varghese N."/>
            <person name="Submissions S."/>
        </authorList>
    </citation>
    <scope>NUCLEOTIDE SEQUENCE [LARGE SCALE GENOMIC DNA]</scope>
    <source>
        <strain evidence="3">DSM 13577</strain>
    </source>
</reference>
<dbReference type="Pfam" id="PF12730">
    <property type="entry name" value="ABC2_membrane_4"/>
    <property type="match status" value="1"/>
</dbReference>
<keyword evidence="1" id="KW-0812">Transmembrane</keyword>
<protein>
    <submittedName>
        <fullName evidence="2">ABC-2 type transport system permease protein</fullName>
    </submittedName>
</protein>
<dbReference type="InterPro" id="IPR022294">
    <property type="entry name" value="ABC-transptr_permeasesu"/>
</dbReference>
<feature type="transmembrane region" description="Helical" evidence="1">
    <location>
        <begin position="229"/>
        <end position="251"/>
    </location>
</feature>
<sequence length="261" mass="28620">MKILISEWIKTKRTPIRWLAFLTPVIFAALIIWYFSLKAIMIDIQISIFQVFFEAWTALVIPFGAGLISGLMIHQEELAGSCNGFLGSKLPRRDLYLGKLSILILLASASTLLAVLVLLLGLSFILNMYISWPIFIIAAIMAMIGTLPLLAFHLWISFAWGMGASIGIGGGGVLIAALMATSLGNKIWQFVPWAWPVRLAGLAGAYLLYLPGMKLPPEIISSGFIADQAIKGLIPTAVLFVSLLVGGLIWFKRWEGRKISD</sequence>
<evidence type="ECO:0000313" key="3">
    <source>
        <dbReference type="Proteomes" id="UP000243819"/>
    </source>
</evidence>
<feature type="transmembrane region" description="Helical" evidence="1">
    <location>
        <begin position="100"/>
        <end position="122"/>
    </location>
</feature>
<evidence type="ECO:0000313" key="2">
    <source>
        <dbReference type="EMBL" id="SET14578.1"/>
    </source>
</evidence>
<evidence type="ECO:0000256" key="1">
    <source>
        <dbReference type="SAM" id="Phobius"/>
    </source>
</evidence>
<dbReference type="RefSeq" id="WP_091351388.1">
    <property type="nucleotide sequence ID" value="NZ_FOIF01000059.1"/>
</dbReference>
<dbReference type="STRING" id="1120990.SAMN03080614_10595"/>
<dbReference type="OrthoDB" id="1701852at2"/>
<dbReference type="NCBIfam" id="TIGR03733">
    <property type="entry name" value="lanti_perm_MutG"/>
    <property type="match status" value="1"/>
</dbReference>
<keyword evidence="3" id="KW-1185">Reference proteome</keyword>
<accession>A0A1I0C718</accession>
<feature type="transmembrane region" description="Helical" evidence="1">
    <location>
        <begin position="158"/>
        <end position="178"/>
    </location>
</feature>
<feature type="transmembrane region" description="Helical" evidence="1">
    <location>
        <begin position="16"/>
        <end position="36"/>
    </location>
</feature>
<keyword evidence="1" id="KW-1133">Transmembrane helix</keyword>
<feature type="transmembrane region" description="Helical" evidence="1">
    <location>
        <begin position="48"/>
        <end position="73"/>
    </location>
</feature>
<dbReference type="Proteomes" id="UP000243819">
    <property type="component" value="Unassembled WGS sequence"/>
</dbReference>